<evidence type="ECO:0000259" key="7">
    <source>
        <dbReference type="PROSITE" id="PS50090"/>
    </source>
</evidence>
<comment type="subcellular location">
    <subcellularLocation>
        <location evidence="1">Nucleus</location>
    </subcellularLocation>
</comment>
<name>A0A7R9BS67_9CRUS</name>
<dbReference type="PROSITE" id="PS50090">
    <property type="entry name" value="MYB_LIKE"/>
    <property type="match status" value="1"/>
</dbReference>
<dbReference type="PANTHER" id="PTHR46621">
    <property type="entry name" value="SNRNA-ACTIVATING PROTEIN COMPLEX SUBUNIT 4"/>
    <property type="match status" value="1"/>
</dbReference>
<dbReference type="EMBL" id="CAJPEX010002023">
    <property type="protein sequence ID" value="CAG0920377.1"/>
    <property type="molecule type" value="Genomic_DNA"/>
</dbReference>
<feature type="domain" description="HTH myb-type" evidence="8">
    <location>
        <begin position="31"/>
        <end position="78"/>
    </location>
</feature>
<dbReference type="FunFam" id="1.10.10.60:FF:000016">
    <property type="entry name" value="Transcriptional activator Myb isoform A"/>
    <property type="match status" value="1"/>
</dbReference>
<evidence type="ECO:0000256" key="3">
    <source>
        <dbReference type="ARBA" id="ARBA00023125"/>
    </source>
</evidence>
<dbReference type="EMBL" id="OA884060">
    <property type="protein sequence ID" value="CAD7280225.1"/>
    <property type="molecule type" value="Genomic_DNA"/>
</dbReference>
<organism evidence="9">
    <name type="scientific">Notodromas monacha</name>
    <dbReference type="NCBI Taxonomy" id="399045"/>
    <lineage>
        <taxon>Eukaryota</taxon>
        <taxon>Metazoa</taxon>
        <taxon>Ecdysozoa</taxon>
        <taxon>Arthropoda</taxon>
        <taxon>Crustacea</taxon>
        <taxon>Oligostraca</taxon>
        <taxon>Ostracoda</taxon>
        <taxon>Podocopa</taxon>
        <taxon>Podocopida</taxon>
        <taxon>Cypridocopina</taxon>
        <taxon>Cypridoidea</taxon>
        <taxon>Cyprididae</taxon>
        <taxon>Notodromas</taxon>
    </lineage>
</organism>
<dbReference type="AlphaFoldDB" id="A0A7R9BS67"/>
<keyword evidence="5" id="KW-0539">Nucleus</keyword>
<proteinExistence type="predicted"/>
<evidence type="ECO:0000259" key="8">
    <source>
        <dbReference type="PROSITE" id="PS51294"/>
    </source>
</evidence>
<feature type="region of interest" description="Disordered" evidence="6">
    <location>
        <begin position="1"/>
        <end position="20"/>
    </location>
</feature>
<dbReference type="Gene3D" id="1.10.10.60">
    <property type="entry name" value="Homeodomain-like"/>
    <property type="match status" value="1"/>
</dbReference>
<dbReference type="InterPro" id="IPR001005">
    <property type="entry name" value="SANT/Myb"/>
</dbReference>
<evidence type="ECO:0000313" key="10">
    <source>
        <dbReference type="Proteomes" id="UP000678499"/>
    </source>
</evidence>
<reference evidence="9" key="1">
    <citation type="submission" date="2020-11" db="EMBL/GenBank/DDBJ databases">
        <authorList>
            <person name="Tran Van P."/>
        </authorList>
    </citation>
    <scope>NUCLEOTIDE SEQUENCE</scope>
</reference>
<dbReference type="GO" id="GO:0001006">
    <property type="term" value="F:RNA polymerase III type 3 promoter sequence-specific DNA binding"/>
    <property type="evidence" value="ECO:0007669"/>
    <property type="project" value="TreeGrafter"/>
</dbReference>
<dbReference type="Proteomes" id="UP000678499">
    <property type="component" value="Unassembled WGS sequence"/>
</dbReference>
<dbReference type="InterPro" id="IPR017930">
    <property type="entry name" value="Myb_dom"/>
</dbReference>
<dbReference type="GO" id="GO:0019185">
    <property type="term" value="C:snRNA-activating protein complex"/>
    <property type="evidence" value="ECO:0007669"/>
    <property type="project" value="TreeGrafter"/>
</dbReference>
<dbReference type="SUPFAM" id="SSF46689">
    <property type="entry name" value="Homeodomain-like"/>
    <property type="match status" value="1"/>
</dbReference>
<protein>
    <submittedName>
        <fullName evidence="9">Uncharacterized protein</fullName>
    </submittedName>
</protein>
<keyword evidence="4" id="KW-0804">Transcription</keyword>
<feature type="domain" description="Myb-like" evidence="7">
    <location>
        <begin position="31"/>
        <end position="74"/>
    </location>
</feature>
<keyword evidence="2" id="KW-0805">Transcription regulation</keyword>
<gene>
    <name evidence="9" type="ORF">NMOB1V02_LOCUS7887</name>
</gene>
<evidence type="ECO:0000256" key="4">
    <source>
        <dbReference type="ARBA" id="ARBA00023163"/>
    </source>
</evidence>
<dbReference type="PROSITE" id="PS51294">
    <property type="entry name" value="HTH_MYB"/>
    <property type="match status" value="1"/>
</dbReference>
<keyword evidence="3" id="KW-0238">DNA-binding</keyword>
<dbReference type="InterPro" id="IPR051575">
    <property type="entry name" value="Myb-like_DNA-bd"/>
</dbReference>
<dbReference type="CDD" id="cd00167">
    <property type="entry name" value="SANT"/>
    <property type="match status" value="1"/>
</dbReference>
<dbReference type="GO" id="GO:0042795">
    <property type="term" value="P:snRNA transcription by RNA polymerase II"/>
    <property type="evidence" value="ECO:0007669"/>
    <property type="project" value="TreeGrafter"/>
</dbReference>
<evidence type="ECO:0000256" key="5">
    <source>
        <dbReference type="ARBA" id="ARBA00023242"/>
    </source>
</evidence>
<dbReference type="OrthoDB" id="2143914at2759"/>
<evidence type="ECO:0000256" key="6">
    <source>
        <dbReference type="SAM" id="MobiDB-lite"/>
    </source>
</evidence>
<dbReference type="SMART" id="SM00717">
    <property type="entry name" value="SANT"/>
    <property type="match status" value="1"/>
</dbReference>
<evidence type="ECO:0000256" key="2">
    <source>
        <dbReference type="ARBA" id="ARBA00023015"/>
    </source>
</evidence>
<dbReference type="InterPro" id="IPR009057">
    <property type="entry name" value="Homeodomain-like_sf"/>
</dbReference>
<evidence type="ECO:0000256" key="1">
    <source>
        <dbReference type="ARBA" id="ARBA00004123"/>
    </source>
</evidence>
<dbReference type="Pfam" id="PF00249">
    <property type="entry name" value="Myb_DNA-binding"/>
    <property type="match status" value="1"/>
</dbReference>
<keyword evidence="10" id="KW-1185">Reference proteome</keyword>
<evidence type="ECO:0000313" key="9">
    <source>
        <dbReference type="EMBL" id="CAD7280225.1"/>
    </source>
</evidence>
<dbReference type="GO" id="GO:0042796">
    <property type="term" value="P:snRNA transcription by RNA polymerase III"/>
    <property type="evidence" value="ECO:0007669"/>
    <property type="project" value="TreeGrafter"/>
</dbReference>
<dbReference type="GO" id="GO:0000978">
    <property type="term" value="F:RNA polymerase II cis-regulatory region sequence-specific DNA binding"/>
    <property type="evidence" value="ECO:0007669"/>
    <property type="project" value="TreeGrafter"/>
</dbReference>
<sequence>MSEEAESPLRPGCSSETNSAKHRKYGSKCIWTKDEDEKLKVLVDKFGERWDVVASLVGCGKTDVQCQHRWHKVVNPELVKGPWTKEPGALRRSPRGSCLLIAFPLSETAARAGIVCIVDMLPGERTRQVGPTSPIGRGGGGGFA</sequence>
<dbReference type="PANTHER" id="PTHR46621:SF1">
    <property type="entry name" value="SNRNA-ACTIVATING PROTEIN COMPLEX SUBUNIT 4"/>
    <property type="match status" value="1"/>
</dbReference>
<accession>A0A7R9BS67</accession>
<dbReference type="GO" id="GO:0005634">
    <property type="term" value="C:nucleus"/>
    <property type="evidence" value="ECO:0007669"/>
    <property type="project" value="UniProtKB-SubCell"/>
</dbReference>